<keyword evidence="6" id="KW-0326">Glycosidase</keyword>
<reference evidence="8" key="1">
    <citation type="journal article" date="2014" name="Front. Microbiol.">
        <title>High frequency of phylogenetically diverse reductive dehalogenase-homologous genes in deep subseafloor sedimentary metagenomes.</title>
        <authorList>
            <person name="Kawai M."/>
            <person name="Futagami T."/>
            <person name="Toyoda A."/>
            <person name="Takaki Y."/>
            <person name="Nishi S."/>
            <person name="Hori S."/>
            <person name="Arai W."/>
            <person name="Tsubouchi T."/>
            <person name="Morono Y."/>
            <person name="Uchiyama I."/>
            <person name="Ito T."/>
            <person name="Fujiyama A."/>
            <person name="Inagaki F."/>
            <person name="Takami H."/>
        </authorList>
    </citation>
    <scope>NUCLEOTIDE SEQUENCE</scope>
    <source>
        <strain evidence="8">Expedition CK06-06</strain>
    </source>
</reference>
<comment type="caution">
    <text evidence="8">The sequence shown here is derived from an EMBL/GenBank/DDBJ whole genome shotgun (WGS) entry which is preliminary data.</text>
</comment>
<sequence length="233" mass="26714">WQNAYPLIMKAIQDNPNLIELEKVRYDMMKATGGYFMTESSGHLSEYLPYYRKRTELLEKYKSNLHWLSNLEQASDYNQQVIFQGKMDKNFQRKLKRKKLPYKGKPSGEYASHIINAMETNKPFRFNGNVMNKEGGLITNLPKECCVEVPVFADSHGIHPQGGIVLPTICQALCISNIMVQKAAVEGALELDREKIYQAVLLDPNTASVCSPEEIRIMVDEMFEAEAKWLPQF</sequence>
<evidence type="ECO:0000256" key="1">
    <source>
        <dbReference type="ARBA" id="ARBA00001911"/>
    </source>
</evidence>
<evidence type="ECO:0000259" key="7">
    <source>
        <dbReference type="Pfam" id="PF11975"/>
    </source>
</evidence>
<evidence type="ECO:0000256" key="3">
    <source>
        <dbReference type="ARBA" id="ARBA00022801"/>
    </source>
</evidence>
<comment type="cofactor">
    <cofactor evidence="1">
        <name>NAD(+)</name>
        <dbReference type="ChEBI" id="CHEBI:57540"/>
    </cofactor>
</comment>
<proteinExistence type="predicted"/>
<dbReference type="SUPFAM" id="SSF56327">
    <property type="entry name" value="LDH C-terminal domain-like"/>
    <property type="match status" value="1"/>
</dbReference>
<dbReference type="EMBL" id="BARV01009258">
    <property type="protein sequence ID" value="GAI14264.1"/>
    <property type="molecule type" value="Genomic_DNA"/>
</dbReference>
<dbReference type="Gene3D" id="3.90.110.10">
    <property type="entry name" value="Lactate dehydrogenase/glycoside hydrolase, family 4, C-terminal"/>
    <property type="match status" value="1"/>
</dbReference>
<keyword evidence="3" id="KW-0378">Hydrolase</keyword>
<keyword evidence="5" id="KW-0464">Manganese</keyword>
<dbReference type="GO" id="GO:0004553">
    <property type="term" value="F:hydrolase activity, hydrolyzing O-glycosyl compounds"/>
    <property type="evidence" value="ECO:0007669"/>
    <property type="project" value="InterPro"/>
</dbReference>
<evidence type="ECO:0000256" key="6">
    <source>
        <dbReference type="ARBA" id="ARBA00023295"/>
    </source>
</evidence>
<dbReference type="Pfam" id="PF11975">
    <property type="entry name" value="Glyco_hydro_4C"/>
    <property type="match status" value="1"/>
</dbReference>
<feature type="non-terminal residue" evidence="8">
    <location>
        <position position="1"/>
    </location>
</feature>
<organism evidence="8">
    <name type="scientific">marine sediment metagenome</name>
    <dbReference type="NCBI Taxonomy" id="412755"/>
    <lineage>
        <taxon>unclassified sequences</taxon>
        <taxon>metagenomes</taxon>
        <taxon>ecological metagenomes</taxon>
    </lineage>
</organism>
<dbReference type="GO" id="GO:0016616">
    <property type="term" value="F:oxidoreductase activity, acting on the CH-OH group of donors, NAD or NADP as acceptor"/>
    <property type="evidence" value="ECO:0007669"/>
    <property type="project" value="InterPro"/>
</dbReference>
<evidence type="ECO:0000256" key="5">
    <source>
        <dbReference type="ARBA" id="ARBA00023211"/>
    </source>
</evidence>
<evidence type="ECO:0000256" key="4">
    <source>
        <dbReference type="ARBA" id="ARBA00023027"/>
    </source>
</evidence>
<dbReference type="GO" id="GO:0046872">
    <property type="term" value="F:metal ion binding"/>
    <property type="evidence" value="ECO:0007669"/>
    <property type="project" value="UniProtKB-KW"/>
</dbReference>
<accession>X1N6K0</accession>
<protein>
    <recommendedName>
        <fullName evidence="7">Glycosyl hydrolase family 4 C-terminal domain-containing protein</fullName>
    </recommendedName>
</protein>
<gene>
    <name evidence="8" type="ORF">S06H3_18336</name>
</gene>
<dbReference type="InterPro" id="IPR001088">
    <property type="entry name" value="Glyco_hydro_4"/>
</dbReference>
<dbReference type="InterPro" id="IPR022616">
    <property type="entry name" value="Glyco_hydro_4_C"/>
</dbReference>
<keyword evidence="4" id="KW-0520">NAD</keyword>
<feature type="domain" description="Glycosyl hydrolase family 4 C-terminal" evidence="7">
    <location>
        <begin position="3"/>
        <end position="206"/>
    </location>
</feature>
<evidence type="ECO:0000313" key="8">
    <source>
        <dbReference type="EMBL" id="GAI14264.1"/>
    </source>
</evidence>
<evidence type="ECO:0000256" key="2">
    <source>
        <dbReference type="ARBA" id="ARBA00022723"/>
    </source>
</evidence>
<dbReference type="GO" id="GO:0005975">
    <property type="term" value="P:carbohydrate metabolic process"/>
    <property type="evidence" value="ECO:0007669"/>
    <property type="project" value="InterPro"/>
</dbReference>
<dbReference type="PANTHER" id="PTHR32092:SF6">
    <property type="entry name" value="ALPHA-GALACTOSIDASE"/>
    <property type="match status" value="1"/>
</dbReference>
<dbReference type="AlphaFoldDB" id="X1N6K0"/>
<name>X1N6K0_9ZZZZ</name>
<dbReference type="PANTHER" id="PTHR32092">
    <property type="entry name" value="6-PHOSPHO-BETA-GLUCOSIDASE-RELATED"/>
    <property type="match status" value="1"/>
</dbReference>
<keyword evidence="2" id="KW-0479">Metal-binding</keyword>
<dbReference type="InterPro" id="IPR015955">
    <property type="entry name" value="Lactate_DH/Glyco_Ohase_4_C"/>
</dbReference>